<gene>
    <name evidence="4" type="ORF">TEA_028689</name>
</gene>
<dbReference type="STRING" id="542762.A0A4V3WPB7"/>
<accession>A0A4V3WPB7</accession>
<dbReference type="PANTHER" id="PTHR45005">
    <property type="match status" value="1"/>
</dbReference>
<dbReference type="SUPFAM" id="SSF52540">
    <property type="entry name" value="P-loop containing nucleoside triphosphate hydrolases"/>
    <property type="match status" value="1"/>
</dbReference>
<proteinExistence type="predicted"/>
<organism evidence="4 5">
    <name type="scientific">Camellia sinensis var. sinensis</name>
    <name type="common">China tea</name>
    <dbReference type="NCBI Taxonomy" id="542762"/>
    <lineage>
        <taxon>Eukaryota</taxon>
        <taxon>Viridiplantae</taxon>
        <taxon>Streptophyta</taxon>
        <taxon>Embryophyta</taxon>
        <taxon>Tracheophyta</taxon>
        <taxon>Spermatophyta</taxon>
        <taxon>Magnoliopsida</taxon>
        <taxon>eudicotyledons</taxon>
        <taxon>Gunneridae</taxon>
        <taxon>Pentapetalae</taxon>
        <taxon>asterids</taxon>
        <taxon>Ericales</taxon>
        <taxon>Theaceae</taxon>
        <taxon>Camellia</taxon>
    </lineage>
</organism>
<comment type="caution">
    <text evidence="4">The sequence shown here is derived from an EMBL/GenBank/DDBJ whole genome shotgun (WGS) entry which is preliminary data.</text>
</comment>
<evidence type="ECO:0000259" key="3">
    <source>
        <dbReference type="SMART" id="SM00962"/>
    </source>
</evidence>
<dbReference type="InterPro" id="IPR027417">
    <property type="entry name" value="P-loop_NTPase"/>
</dbReference>
<feature type="domain" description="SRP54-type proteins GTP-binding" evidence="3">
    <location>
        <begin position="312"/>
        <end position="422"/>
    </location>
</feature>
<sequence>MRVRRAPFALQSNYTSLSRRDSREEMALCRISTRAVFEECQSLGKVEADGKNKVGAGIGPHEHLLLAVEALKAEGLNKQQVLTVVAKTVDDIFATQVGGSLNQGASREKGRCIRNDALSALLIGCFPTSSHDFNVLPLPYLKVGYLTAPPVGNPVAPHSDWKRTQFILNHEGLQQVEEVHIFYSTGAMSSSPSSLHGRPMWHHNGVHMPSLSRGHIHNTTACLDEPYLTVVPQAHTSFIPIRYAQEQPGAPLNPGHTSTSLSWEQGLGICCLGSSEDCGLEARIMGLSIDTIHGPVFLIADSWESLDGWLDAIRLVYTIFARGKSDVMAEIARQGLEKAKRKNMDVVIVDTAGRLQIDKTMMDELKEVKRALNPTEILLVVDAMTGQEAAARLGSLESLQQLVEVARNPAANPTTLFAVFVREDNTRQATEQKAPGLCAASMEDYNIVESMEPDPTGFREGKDLLVEVRNDENGMEELCTLSTLGPNSMISPIVLPYSTSLVPLSQP</sequence>
<evidence type="ECO:0000256" key="2">
    <source>
        <dbReference type="ARBA" id="ARBA00023134"/>
    </source>
</evidence>
<reference evidence="4 5" key="1">
    <citation type="journal article" date="2018" name="Proc. Natl. Acad. Sci. U.S.A.">
        <title>Draft genome sequence of Camellia sinensis var. sinensis provides insights into the evolution of the tea genome and tea quality.</title>
        <authorList>
            <person name="Wei C."/>
            <person name="Yang H."/>
            <person name="Wang S."/>
            <person name="Zhao J."/>
            <person name="Liu C."/>
            <person name="Gao L."/>
            <person name="Xia E."/>
            <person name="Lu Y."/>
            <person name="Tai Y."/>
            <person name="She G."/>
            <person name="Sun J."/>
            <person name="Cao H."/>
            <person name="Tong W."/>
            <person name="Gao Q."/>
            <person name="Li Y."/>
            <person name="Deng W."/>
            <person name="Jiang X."/>
            <person name="Wang W."/>
            <person name="Chen Q."/>
            <person name="Zhang S."/>
            <person name="Li H."/>
            <person name="Wu J."/>
            <person name="Wang P."/>
            <person name="Li P."/>
            <person name="Shi C."/>
            <person name="Zheng F."/>
            <person name="Jian J."/>
            <person name="Huang B."/>
            <person name="Shan D."/>
            <person name="Shi M."/>
            <person name="Fang C."/>
            <person name="Yue Y."/>
            <person name="Li F."/>
            <person name="Li D."/>
            <person name="Wei S."/>
            <person name="Han B."/>
            <person name="Jiang C."/>
            <person name="Yin Y."/>
            <person name="Xia T."/>
            <person name="Zhang Z."/>
            <person name="Bennetzen J.L."/>
            <person name="Zhao S."/>
            <person name="Wan X."/>
        </authorList>
    </citation>
    <scope>NUCLEOTIDE SEQUENCE [LARGE SCALE GENOMIC DNA]</scope>
    <source>
        <strain evidence="5">cv. Shuchazao</strain>
        <tissue evidence="4">Leaf</tissue>
    </source>
</reference>
<keyword evidence="5" id="KW-1185">Reference proteome</keyword>
<keyword evidence="1" id="KW-0547">Nucleotide-binding</keyword>
<dbReference type="EMBL" id="SDRB02004470">
    <property type="protein sequence ID" value="THG15787.1"/>
    <property type="molecule type" value="Genomic_DNA"/>
</dbReference>
<evidence type="ECO:0000256" key="1">
    <source>
        <dbReference type="ARBA" id="ARBA00022741"/>
    </source>
</evidence>
<dbReference type="GO" id="GO:0005525">
    <property type="term" value="F:GTP binding"/>
    <property type="evidence" value="ECO:0007669"/>
    <property type="project" value="UniProtKB-KW"/>
</dbReference>
<dbReference type="Proteomes" id="UP000306102">
    <property type="component" value="Unassembled WGS sequence"/>
</dbReference>
<protein>
    <recommendedName>
        <fullName evidence="3">SRP54-type proteins GTP-binding domain-containing protein</fullName>
    </recommendedName>
</protein>
<evidence type="ECO:0000313" key="4">
    <source>
        <dbReference type="EMBL" id="THG15787.1"/>
    </source>
</evidence>
<evidence type="ECO:0000313" key="5">
    <source>
        <dbReference type="Proteomes" id="UP000306102"/>
    </source>
</evidence>
<keyword evidence="2" id="KW-0342">GTP-binding</keyword>
<dbReference type="InterPro" id="IPR053277">
    <property type="entry name" value="Endomembrane_traffic_mod"/>
</dbReference>
<dbReference type="Pfam" id="PF00448">
    <property type="entry name" value="SRP54"/>
    <property type="match status" value="1"/>
</dbReference>
<dbReference type="AlphaFoldDB" id="A0A4V3WPB7"/>
<dbReference type="PANTHER" id="PTHR45005:SF2">
    <property type="entry name" value="PROTEIN HLB1"/>
    <property type="match status" value="1"/>
</dbReference>
<dbReference type="InterPro" id="IPR000897">
    <property type="entry name" value="SRP54_GTPase_dom"/>
</dbReference>
<name>A0A4V3WPB7_CAMSN</name>
<dbReference type="Gene3D" id="3.40.50.300">
    <property type="entry name" value="P-loop containing nucleotide triphosphate hydrolases"/>
    <property type="match status" value="1"/>
</dbReference>
<dbReference type="SMART" id="SM00962">
    <property type="entry name" value="SRP54"/>
    <property type="match status" value="1"/>
</dbReference>
<dbReference type="GO" id="GO:0006614">
    <property type="term" value="P:SRP-dependent cotranslational protein targeting to membrane"/>
    <property type="evidence" value="ECO:0007669"/>
    <property type="project" value="InterPro"/>
</dbReference>